<name>A0A7Y0L0B4_9FIRM</name>
<evidence type="ECO:0000256" key="2">
    <source>
        <dbReference type="ARBA" id="ARBA00022694"/>
    </source>
</evidence>
<dbReference type="Pfam" id="PF00825">
    <property type="entry name" value="Ribonuclease_P"/>
    <property type="match status" value="1"/>
</dbReference>
<sequence length="114" mass="13226">MQYQRLKKRAEFGQVFKRGRTYGDRYVVLFVLYPGRGPRPRVGFATQRTVGNAVRRNRVRRRLRALYSQYADDVKPCGDLIFLGKKSVLDARWTDLEQSMQRVLRQAGCLGSKG</sequence>
<dbReference type="EC" id="3.1.26.5" evidence="7 8"/>
<dbReference type="RefSeq" id="WP_169095742.1">
    <property type="nucleotide sequence ID" value="NZ_JABBVZ010000002.1"/>
</dbReference>
<evidence type="ECO:0000256" key="6">
    <source>
        <dbReference type="ARBA" id="ARBA00022884"/>
    </source>
</evidence>
<dbReference type="PROSITE" id="PS00648">
    <property type="entry name" value="RIBONUCLEASE_P"/>
    <property type="match status" value="1"/>
</dbReference>
<evidence type="ECO:0000256" key="1">
    <source>
        <dbReference type="ARBA" id="ARBA00002663"/>
    </source>
</evidence>
<comment type="caution">
    <text evidence="9">The sequence shown here is derived from an EMBL/GenBank/DDBJ whole genome shotgun (WGS) entry which is preliminary data.</text>
</comment>
<evidence type="ECO:0000256" key="8">
    <source>
        <dbReference type="NCBIfam" id="TIGR00188"/>
    </source>
</evidence>
<keyword evidence="5 7" id="KW-0378">Hydrolase</keyword>
<evidence type="ECO:0000256" key="5">
    <source>
        <dbReference type="ARBA" id="ARBA00022801"/>
    </source>
</evidence>
<dbReference type="GO" id="GO:0030677">
    <property type="term" value="C:ribonuclease P complex"/>
    <property type="evidence" value="ECO:0007669"/>
    <property type="project" value="TreeGrafter"/>
</dbReference>
<dbReference type="AlphaFoldDB" id="A0A7Y0L0B4"/>
<dbReference type="GO" id="GO:0042781">
    <property type="term" value="F:3'-tRNA processing endoribonuclease activity"/>
    <property type="evidence" value="ECO:0007669"/>
    <property type="project" value="TreeGrafter"/>
</dbReference>
<dbReference type="InterPro" id="IPR014721">
    <property type="entry name" value="Ribsml_uS5_D2-typ_fold_subgr"/>
</dbReference>
<evidence type="ECO:0000256" key="7">
    <source>
        <dbReference type="HAMAP-Rule" id="MF_00227"/>
    </source>
</evidence>
<keyword evidence="6 7" id="KW-0694">RNA-binding</keyword>
<dbReference type="SUPFAM" id="SSF54211">
    <property type="entry name" value="Ribosomal protein S5 domain 2-like"/>
    <property type="match status" value="1"/>
</dbReference>
<evidence type="ECO:0000256" key="3">
    <source>
        <dbReference type="ARBA" id="ARBA00022722"/>
    </source>
</evidence>
<dbReference type="HAMAP" id="MF_00227">
    <property type="entry name" value="RNase_P"/>
    <property type="match status" value="1"/>
</dbReference>
<keyword evidence="2 7" id="KW-0819">tRNA processing</keyword>
<accession>A0A7Y0L0B4</accession>
<dbReference type="NCBIfam" id="TIGR00188">
    <property type="entry name" value="rnpA"/>
    <property type="match status" value="1"/>
</dbReference>
<comment type="function">
    <text evidence="1 7">RNaseP catalyzes the removal of the 5'-leader sequence from pre-tRNA to produce the mature 5'-terminus. It can also cleave other RNA substrates such as 4.5S RNA. The protein component plays an auxiliary but essential role in vivo by binding to the 5'-leader sequence and broadening the substrate specificity of the ribozyme.</text>
</comment>
<dbReference type="Gene3D" id="3.30.230.10">
    <property type="match status" value="1"/>
</dbReference>
<dbReference type="InterPro" id="IPR000100">
    <property type="entry name" value="RNase_P"/>
</dbReference>
<evidence type="ECO:0000313" key="9">
    <source>
        <dbReference type="EMBL" id="NMP20918.1"/>
    </source>
</evidence>
<organism evidence="9 10">
    <name type="scientific">Sulfobacillus harzensis</name>
    <dbReference type="NCBI Taxonomy" id="2729629"/>
    <lineage>
        <taxon>Bacteria</taxon>
        <taxon>Bacillati</taxon>
        <taxon>Bacillota</taxon>
        <taxon>Clostridia</taxon>
        <taxon>Eubacteriales</taxon>
        <taxon>Clostridiales Family XVII. Incertae Sedis</taxon>
        <taxon>Sulfobacillus</taxon>
    </lineage>
</organism>
<dbReference type="GO" id="GO:0001682">
    <property type="term" value="P:tRNA 5'-leader removal"/>
    <property type="evidence" value="ECO:0007669"/>
    <property type="project" value="UniProtKB-UniRule"/>
</dbReference>
<reference evidence="9 10" key="1">
    <citation type="submission" date="2020-04" db="EMBL/GenBank/DDBJ databases">
        <authorList>
            <person name="Zhang R."/>
            <person name="Schippers A."/>
        </authorList>
    </citation>
    <scope>NUCLEOTIDE SEQUENCE [LARGE SCALE GENOMIC DNA]</scope>
    <source>
        <strain evidence="9 10">DSM 109850</strain>
    </source>
</reference>
<keyword evidence="10" id="KW-1185">Reference proteome</keyword>
<dbReference type="GO" id="GO:0000049">
    <property type="term" value="F:tRNA binding"/>
    <property type="evidence" value="ECO:0007669"/>
    <property type="project" value="UniProtKB-UniRule"/>
</dbReference>
<dbReference type="PANTHER" id="PTHR33992:SF1">
    <property type="entry name" value="RIBONUCLEASE P PROTEIN COMPONENT"/>
    <property type="match status" value="1"/>
</dbReference>
<keyword evidence="3 7" id="KW-0540">Nuclease</keyword>
<comment type="subunit">
    <text evidence="7">Consists of a catalytic RNA component (M1 or rnpB) and a protein subunit.</text>
</comment>
<dbReference type="InterPro" id="IPR020539">
    <property type="entry name" value="RNase_P_CS"/>
</dbReference>
<protein>
    <recommendedName>
        <fullName evidence="7 8">Ribonuclease P protein component</fullName>
        <shortName evidence="7">RNase P protein</shortName>
        <shortName evidence="7">RNaseP protein</shortName>
        <ecNumber evidence="7 8">3.1.26.5</ecNumber>
    </recommendedName>
    <alternativeName>
        <fullName evidence="7">Protein C5</fullName>
    </alternativeName>
</protein>
<comment type="catalytic activity">
    <reaction evidence="7">
        <text>Endonucleolytic cleavage of RNA, removing 5'-extranucleotides from tRNA precursor.</text>
        <dbReference type="EC" id="3.1.26.5"/>
    </reaction>
</comment>
<dbReference type="GO" id="GO:0004526">
    <property type="term" value="F:ribonuclease P activity"/>
    <property type="evidence" value="ECO:0007669"/>
    <property type="project" value="UniProtKB-UniRule"/>
</dbReference>
<proteinExistence type="inferred from homology"/>
<gene>
    <name evidence="7 9" type="primary">rnpA</name>
    <name evidence="9" type="ORF">HIJ39_00915</name>
</gene>
<evidence type="ECO:0000313" key="10">
    <source>
        <dbReference type="Proteomes" id="UP000533476"/>
    </source>
</evidence>
<comment type="similarity">
    <text evidence="7">Belongs to the RnpA family.</text>
</comment>
<dbReference type="EMBL" id="JABBVZ010000002">
    <property type="protein sequence ID" value="NMP20918.1"/>
    <property type="molecule type" value="Genomic_DNA"/>
</dbReference>
<evidence type="ECO:0000256" key="4">
    <source>
        <dbReference type="ARBA" id="ARBA00022759"/>
    </source>
</evidence>
<dbReference type="PANTHER" id="PTHR33992">
    <property type="entry name" value="RIBONUCLEASE P PROTEIN COMPONENT"/>
    <property type="match status" value="1"/>
</dbReference>
<dbReference type="InterPro" id="IPR020568">
    <property type="entry name" value="Ribosomal_Su5_D2-typ_SF"/>
</dbReference>
<dbReference type="Proteomes" id="UP000533476">
    <property type="component" value="Unassembled WGS sequence"/>
</dbReference>
<keyword evidence="4 7" id="KW-0255">Endonuclease</keyword>